<evidence type="ECO:0000313" key="1">
    <source>
        <dbReference type="EMBL" id="KAG5296140.1"/>
    </source>
</evidence>
<dbReference type="VEuPathDB" id="FungiDB:I7I52_06694"/>
<organism evidence="1 2">
    <name type="scientific">Ajellomyces capsulatus</name>
    <name type="common">Darling's disease fungus</name>
    <name type="synonym">Histoplasma capsulatum</name>
    <dbReference type="NCBI Taxonomy" id="5037"/>
    <lineage>
        <taxon>Eukaryota</taxon>
        <taxon>Fungi</taxon>
        <taxon>Dikarya</taxon>
        <taxon>Ascomycota</taxon>
        <taxon>Pezizomycotina</taxon>
        <taxon>Eurotiomycetes</taxon>
        <taxon>Eurotiomycetidae</taxon>
        <taxon>Onygenales</taxon>
        <taxon>Ajellomycetaceae</taxon>
        <taxon>Histoplasma</taxon>
    </lineage>
</organism>
<sequence length="115" mass="13576">MWELRLKIKGFPPHLLLFPFSFLSTHFPFMGHNHFACFPLIIIRTAVVPMQAPCLLRTYKQRVENCLEIQPISLGERYVCVVSFFFFFLFPKRNRDGLVRTVTAHIILIHRSKDI</sequence>
<dbReference type="AlphaFoldDB" id="A0A8H7YPJ6"/>
<evidence type="ECO:0000313" key="2">
    <source>
        <dbReference type="Proteomes" id="UP000670092"/>
    </source>
</evidence>
<proteinExistence type="predicted"/>
<name>A0A8H7YPJ6_AJECA</name>
<dbReference type="EMBL" id="JAEVHI010000003">
    <property type="protein sequence ID" value="KAG5296140.1"/>
    <property type="molecule type" value="Genomic_DNA"/>
</dbReference>
<gene>
    <name evidence="1" type="ORF">I7I52_06694</name>
</gene>
<reference evidence="1 2" key="1">
    <citation type="submission" date="2021-01" db="EMBL/GenBank/DDBJ databases">
        <title>Chromosome-level genome assembly of a human fungal pathogen reveals clustering of transcriptionally co-regulated genes.</title>
        <authorList>
            <person name="Voorhies M."/>
            <person name="Cohen S."/>
            <person name="Shea T.P."/>
            <person name="Petrus S."/>
            <person name="Munoz J.F."/>
            <person name="Poplawski S."/>
            <person name="Goldman W.E."/>
            <person name="Michael T."/>
            <person name="Cuomo C.A."/>
            <person name="Sil A."/>
            <person name="Beyhan S."/>
        </authorList>
    </citation>
    <scope>NUCLEOTIDE SEQUENCE [LARGE SCALE GENOMIC DNA]</scope>
    <source>
        <strain evidence="1 2">G184AR</strain>
    </source>
</reference>
<protein>
    <submittedName>
        <fullName evidence="1">Uncharacterized protein</fullName>
    </submittedName>
</protein>
<dbReference type="Proteomes" id="UP000670092">
    <property type="component" value="Unassembled WGS sequence"/>
</dbReference>
<accession>A0A8H7YPJ6</accession>
<comment type="caution">
    <text evidence="1">The sequence shown here is derived from an EMBL/GenBank/DDBJ whole genome shotgun (WGS) entry which is preliminary data.</text>
</comment>